<name>A0A4Y2UD50_ARAVE</name>
<evidence type="ECO:0000313" key="2">
    <source>
        <dbReference type="EMBL" id="GBO10748.1"/>
    </source>
</evidence>
<sequence length="143" mass="15944">MGVEVTQPHTVIVPPGEARPRLCIRLFLIHEPVGPAGEGPIVYAKVTLYVRRKLVRTKKTPTVLKKPEVEFNRSFDIHVPHHALGEVDLLVTLCEKGPGLAPRKILGRTQVGANCLCDQGLQHWQDMLLSPKSTCAQWHMLCD</sequence>
<evidence type="ECO:0000313" key="3">
    <source>
        <dbReference type="Proteomes" id="UP000499080"/>
    </source>
</evidence>
<dbReference type="PANTHER" id="PTHR10024">
    <property type="entry name" value="SYNAPTOTAGMIN"/>
    <property type="match status" value="1"/>
</dbReference>
<dbReference type="GO" id="GO:0000149">
    <property type="term" value="F:SNARE binding"/>
    <property type="evidence" value="ECO:0007669"/>
    <property type="project" value="TreeGrafter"/>
</dbReference>
<dbReference type="Proteomes" id="UP000499080">
    <property type="component" value="Unassembled WGS sequence"/>
</dbReference>
<dbReference type="InterPro" id="IPR035892">
    <property type="entry name" value="C2_domain_sf"/>
</dbReference>
<dbReference type="PANTHER" id="PTHR10024:SF234">
    <property type="entry name" value="SYNAPTOTAGMIN-15-RELATED"/>
    <property type="match status" value="1"/>
</dbReference>
<reference evidence="2 3" key="1">
    <citation type="journal article" date="2019" name="Sci. Rep.">
        <title>Orb-weaving spider Araneus ventricosus genome elucidates the spidroin gene catalogue.</title>
        <authorList>
            <person name="Kono N."/>
            <person name="Nakamura H."/>
            <person name="Ohtoshi R."/>
            <person name="Moran D.A.P."/>
            <person name="Shinohara A."/>
            <person name="Yoshida Y."/>
            <person name="Fujiwara M."/>
            <person name="Mori M."/>
            <person name="Tomita M."/>
            <person name="Arakawa K."/>
        </authorList>
    </citation>
    <scope>NUCLEOTIDE SEQUENCE [LARGE SCALE GENOMIC DNA]</scope>
</reference>
<gene>
    <name evidence="1" type="ORF">AVEN_131274_1</name>
    <name evidence="2" type="ORF">AVEN_179671_1</name>
</gene>
<dbReference type="GO" id="GO:0005886">
    <property type="term" value="C:plasma membrane"/>
    <property type="evidence" value="ECO:0007669"/>
    <property type="project" value="TreeGrafter"/>
</dbReference>
<dbReference type="Gene3D" id="2.60.40.150">
    <property type="entry name" value="C2 domain"/>
    <property type="match status" value="1"/>
</dbReference>
<dbReference type="GO" id="GO:0070382">
    <property type="term" value="C:exocytic vesicle"/>
    <property type="evidence" value="ECO:0007669"/>
    <property type="project" value="TreeGrafter"/>
</dbReference>
<proteinExistence type="predicted"/>
<organism evidence="2 3">
    <name type="scientific">Araneus ventricosus</name>
    <name type="common">Orbweaver spider</name>
    <name type="synonym">Epeira ventricosa</name>
    <dbReference type="NCBI Taxonomy" id="182803"/>
    <lineage>
        <taxon>Eukaryota</taxon>
        <taxon>Metazoa</taxon>
        <taxon>Ecdysozoa</taxon>
        <taxon>Arthropoda</taxon>
        <taxon>Chelicerata</taxon>
        <taxon>Arachnida</taxon>
        <taxon>Araneae</taxon>
        <taxon>Araneomorphae</taxon>
        <taxon>Entelegynae</taxon>
        <taxon>Araneoidea</taxon>
        <taxon>Araneidae</taxon>
        <taxon>Araneus</taxon>
    </lineage>
</organism>
<keyword evidence="3" id="KW-1185">Reference proteome</keyword>
<dbReference type="EMBL" id="BGPR01035770">
    <property type="protein sequence ID" value="GBO10748.1"/>
    <property type="molecule type" value="Genomic_DNA"/>
</dbReference>
<dbReference type="EMBL" id="BGPR01035769">
    <property type="protein sequence ID" value="GBO10746.1"/>
    <property type="molecule type" value="Genomic_DNA"/>
</dbReference>
<dbReference type="GO" id="GO:0030276">
    <property type="term" value="F:clathrin binding"/>
    <property type="evidence" value="ECO:0007669"/>
    <property type="project" value="TreeGrafter"/>
</dbReference>
<comment type="caution">
    <text evidence="2">The sequence shown here is derived from an EMBL/GenBank/DDBJ whole genome shotgun (WGS) entry which is preliminary data.</text>
</comment>
<protein>
    <recommendedName>
        <fullName evidence="4">C2 domain-containing protein</fullName>
    </recommendedName>
</protein>
<dbReference type="GO" id="GO:0005509">
    <property type="term" value="F:calcium ion binding"/>
    <property type="evidence" value="ECO:0007669"/>
    <property type="project" value="TreeGrafter"/>
</dbReference>
<evidence type="ECO:0000313" key="1">
    <source>
        <dbReference type="EMBL" id="GBO10746.1"/>
    </source>
</evidence>
<dbReference type="OrthoDB" id="10259057at2759"/>
<evidence type="ECO:0008006" key="4">
    <source>
        <dbReference type="Google" id="ProtNLM"/>
    </source>
</evidence>
<dbReference type="GO" id="GO:0017156">
    <property type="term" value="P:calcium-ion regulated exocytosis"/>
    <property type="evidence" value="ECO:0007669"/>
    <property type="project" value="TreeGrafter"/>
</dbReference>
<accession>A0A4Y2UD50</accession>
<dbReference type="GO" id="GO:0001786">
    <property type="term" value="F:phosphatidylserine binding"/>
    <property type="evidence" value="ECO:0007669"/>
    <property type="project" value="TreeGrafter"/>
</dbReference>
<dbReference type="SUPFAM" id="SSF49562">
    <property type="entry name" value="C2 domain (Calcium/lipid-binding domain, CaLB)"/>
    <property type="match status" value="1"/>
</dbReference>
<dbReference type="GO" id="GO:0005544">
    <property type="term" value="F:calcium-dependent phospholipid binding"/>
    <property type="evidence" value="ECO:0007669"/>
    <property type="project" value="TreeGrafter"/>
</dbReference>
<dbReference type="AlphaFoldDB" id="A0A4Y2UD50"/>